<keyword evidence="8 10" id="KW-0472">Membrane</keyword>
<evidence type="ECO:0000313" key="11">
    <source>
        <dbReference type="EMBL" id="SFV72714.1"/>
    </source>
</evidence>
<dbReference type="GO" id="GO:0006679">
    <property type="term" value="P:glucosylceramide biosynthetic process"/>
    <property type="evidence" value="ECO:0007669"/>
    <property type="project" value="TreeGrafter"/>
</dbReference>
<dbReference type="SUPFAM" id="SSF53448">
    <property type="entry name" value="Nucleotide-diphospho-sugar transferases"/>
    <property type="match status" value="1"/>
</dbReference>
<evidence type="ECO:0000256" key="3">
    <source>
        <dbReference type="ARBA" id="ARBA00004991"/>
    </source>
</evidence>
<keyword evidence="5 11" id="KW-0808">Transferase</keyword>
<keyword evidence="7 10" id="KW-1133">Transmembrane helix</keyword>
<feature type="transmembrane region" description="Helical" evidence="10">
    <location>
        <begin position="340"/>
        <end position="361"/>
    </location>
</feature>
<dbReference type="InterPro" id="IPR025993">
    <property type="entry name" value="Ceramide_glucosylTrfase"/>
</dbReference>
<dbReference type="GO" id="GO:0016020">
    <property type="term" value="C:membrane"/>
    <property type="evidence" value="ECO:0007669"/>
    <property type="project" value="UniProtKB-SubCell"/>
</dbReference>
<evidence type="ECO:0000256" key="1">
    <source>
        <dbReference type="ARBA" id="ARBA00004141"/>
    </source>
</evidence>
<dbReference type="RefSeq" id="WP_072333491.1">
    <property type="nucleotide sequence ID" value="NZ_DBGALU010000107.1"/>
</dbReference>
<dbReference type="KEGG" id="dpg:DESPIGER_0842"/>
<organism evidence="11 12">
    <name type="scientific">Desulfovibrio piger</name>
    <dbReference type="NCBI Taxonomy" id="901"/>
    <lineage>
        <taxon>Bacteria</taxon>
        <taxon>Pseudomonadati</taxon>
        <taxon>Thermodesulfobacteriota</taxon>
        <taxon>Desulfovibrionia</taxon>
        <taxon>Desulfovibrionales</taxon>
        <taxon>Desulfovibrionaceae</taxon>
        <taxon>Desulfovibrio</taxon>
    </lineage>
</organism>
<evidence type="ECO:0000256" key="2">
    <source>
        <dbReference type="ARBA" id="ARBA00004760"/>
    </source>
</evidence>
<dbReference type="AlphaFoldDB" id="A0A1K1LDE3"/>
<evidence type="ECO:0000256" key="8">
    <source>
        <dbReference type="ARBA" id="ARBA00023136"/>
    </source>
</evidence>
<name>A0A1K1LDE3_9BACT</name>
<evidence type="ECO:0000256" key="5">
    <source>
        <dbReference type="ARBA" id="ARBA00022679"/>
    </source>
</evidence>
<evidence type="ECO:0000313" key="12">
    <source>
        <dbReference type="Proteomes" id="UP000186323"/>
    </source>
</evidence>
<reference evidence="12" key="1">
    <citation type="submission" date="2016-10" db="EMBL/GenBank/DDBJ databases">
        <authorList>
            <person name="Wegmann U."/>
        </authorList>
    </citation>
    <scope>NUCLEOTIDE SEQUENCE [LARGE SCALE GENOMIC DNA]</scope>
</reference>
<evidence type="ECO:0000256" key="7">
    <source>
        <dbReference type="ARBA" id="ARBA00022989"/>
    </source>
</evidence>
<gene>
    <name evidence="11" type="ORF">DESPIGER_0842</name>
</gene>
<keyword evidence="6 10" id="KW-0812">Transmembrane</keyword>
<evidence type="ECO:0000256" key="4">
    <source>
        <dbReference type="ARBA" id="ARBA00022676"/>
    </source>
</evidence>
<keyword evidence="12" id="KW-1185">Reference proteome</keyword>
<evidence type="ECO:0000256" key="6">
    <source>
        <dbReference type="ARBA" id="ARBA00022692"/>
    </source>
</evidence>
<dbReference type="GO" id="GO:0008120">
    <property type="term" value="F:ceramide glucosyltransferase activity"/>
    <property type="evidence" value="ECO:0007669"/>
    <property type="project" value="TreeGrafter"/>
</dbReference>
<proteinExistence type="predicted"/>
<comment type="pathway">
    <text evidence="3">Sphingolipid metabolism.</text>
</comment>
<dbReference type="EMBL" id="LT630450">
    <property type="protein sequence ID" value="SFV72714.1"/>
    <property type="molecule type" value="Genomic_DNA"/>
</dbReference>
<dbReference type="PANTHER" id="PTHR12726:SF0">
    <property type="entry name" value="CERAMIDE GLUCOSYLTRANSFERASE"/>
    <property type="match status" value="1"/>
</dbReference>
<evidence type="ECO:0000256" key="10">
    <source>
        <dbReference type="SAM" id="Phobius"/>
    </source>
</evidence>
<feature type="transmembrane region" description="Helical" evidence="10">
    <location>
        <begin position="276"/>
        <end position="302"/>
    </location>
</feature>
<comment type="pathway">
    <text evidence="2">Lipid metabolism; sphingolipid metabolism.</text>
</comment>
<keyword evidence="4" id="KW-0328">Glycosyltransferase</keyword>
<accession>A0A1K1LDE3</accession>
<protein>
    <submittedName>
        <fullName evidence="11">Glycosyltransferases probably involved in cell wall biogenesis-like</fullName>
    </submittedName>
</protein>
<feature type="region of interest" description="Disordered" evidence="9">
    <location>
        <begin position="28"/>
        <end position="48"/>
    </location>
</feature>
<dbReference type="Gene3D" id="3.90.550.10">
    <property type="entry name" value="Spore Coat Polysaccharide Biosynthesis Protein SpsA, Chain A"/>
    <property type="match status" value="1"/>
</dbReference>
<dbReference type="Pfam" id="PF13641">
    <property type="entry name" value="Glyco_tranf_2_3"/>
    <property type="match status" value="1"/>
</dbReference>
<feature type="transmembrane region" description="Helical" evidence="10">
    <location>
        <begin position="309"/>
        <end position="328"/>
    </location>
</feature>
<evidence type="ECO:0000256" key="9">
    <source>
        <dbReference type="SAM" id="MobiDB-lite"/>
    </source>
</evidence>
<dbReference type="Proteomes" id="UP000186323">
    <property type="component" value="Chromosome I"/>
</dbReference>
<comment type="subcellular location">
    <subcellularLocation>
        <location evidence="1">Membrane</location>
        <topology evidence="1">Multi-pass membrane protein</topology>
    </subcellularLocation>
</comment>
<dbReference type="InterPro" id="IPR029044">
    <property type="entry name" value="Nucleotide-diphossugar_trans"/>
</dbReference>
<dbReference type="OrthoDB" id="128106at2"/>
<sequence length="386" mass="43531">MGTTFFVLALLQCALLFFLSRVGSRLDREERKPAPQRTHWPRTGLIVPAGGNHPRMREALESLLRQDYPALYPVIVTATADEPAAGIARELQARYPQLRHVVAGFAKGCGQKNHNSLKGVAAVEDEVELLAFCDSTHIAPRDFIRRLVAPVVDGEDFSTGYHKVVALDAGIVTMAYALCVQLMRYLQGISSFTQLWGGAMCFRLSAFRRYGVREFWMTNVVDDCSLADRLIRLGARIRLSADAVLMTEARDHDLGVWRHWMDRQILFLKFCIPCQWVLLGVLACLMLLPVLWAVLALLGVLLGKLSFGWLLGVLAYAAALALVLRGWARFQESVFPVWRWMVAFCASACMFVWVYLGTILAEGVLWQGIWYEVGRQGRVIRMRRQK</sequence>
<dbReference type="PANTHER" id="PTHR12726">
    <property type="entry name" value="CERAMIDE GLUCOSYLTRANSFERASE"/>
    <property type="match status" value="1"/>
</dbReference>